<reference evidence="1" key="1">
    <citation type="submission" date="2021-07" db="EMBL/GenBank/DDBJ databases">
        <title>Shinella sp. nov., a novel member of the genus Shinella from water.</title>
        <authorList>
            <person name="Deng Y."/>
        </authorList>
    </citation>
    <scope>NUCLEOTIDE SEQUENCE</scope>
    <source>
        <strain evidence="1">CPCC 100929</strain>
    </source>
</reference>
<keyword evidence="2" id="KW-1185">Reference proteome</keyword>
<dbReference type="EMBL" id="WHSB02000012">
    <property type="protein sequence ID" value="MCQ4633347.1"/>
    <property type="molecule type" value="Genomic_DNA"/>
</dbReference>
<organism evidence="1 2">
    <name type="scientific">Shinella lacus</name>
    <dbReference type="NCBI Taxonomy" id="2654216"/>
    <lineage>
        <taxon>Bacteria</taxon>
        <taxon>Pseudomonadati</taxon>
        <taxon>Pseudomonadota</taxon>
        <taxon>Alphaproteobacteria</taxon>
        <taxon>Hyphomicrobiales</taxon>
        <taxon>Rhizobiaceae</taxon>
        <taxon>Shinella</taxon>
    </lineage>
</organism>
<gene>
    <name evidence="1" type="ORF">GB927_025125</name>
</gene>
<evidence type="ECO:0000313" key="1">
    <source>
        <dbReference type="EMBL" id="MCQ4633347.1"/>
    </source>
</evidence>
<dbReference type="RefSeq" id="WP_256119986.1">
    <property type="nucleotide sequence ID" value="NZ_WHSB02000012.1"/>
</dbReference>
<proteinExistence type="predicted"/>
<sequence>MADRLLALQGMPEIYTSSAFLLRARIPITGFKAICIKPAIGALHAGTKHIYCPYCRNWLYSLPKDAHNYVNVHQTMVNDIE</sequence>
<comment type="caution">
    <text evidence="1">The sequence shown here is derived from an EMBL/GenBank/DDBJ whole genome shotgun (WGS) entry which is preliminary data.</text>
</comment>
<dbReference type="Proteomes" id="UP000996601">
    <property type="component" value="Unassembled WGS sequence"/>
</dbReference>
<name>A0ABT1RDV0_9HYPH</name>
<protein>
    <submittedName>
        <fullName evidence="1">Uncharacterized protein</fullName>
    </submittedName>
</protein>
<accession>A0ABT1RDV0</accession>
<evidence type="ECO:0000313" key="2">
    <source>
        <dbReference type="Proteomes" id="UP000996601"/>
    </source>
</evidence>